<feature type="domain" description="ABC transmembrane type-1" evidence="14">
    <location>
        <begin position="763"/>
        <end position="1037"/>
    </location>
</feature>
<dbReference type="InterPro" id="IPR017871">
    <property type="entry name" value="ABC_transporter-like_CS"/>
</dbReference>
<dbReference type="STRING" id="747525.W4KBB6"/>
<feature type="compositionally biased region" description="Acidic residues" evidence="10">
    <location>
        <begin position="707"/>
        <end position="718"/>
    </location>
</feature>
<feature type="chain" id="PRO_5004844197" evidence="12">
    <location>
        <begin position="24"/>
        <end position="1354"/>
    </location>
</feature>
<dbReference type="OrthoDB" id="6500128at2759"/>
<dbReference type="GeneID" id="20672273"/>
<dbReference type="FunCoup" id="W4KBB6">
    <property type="interactions" value="130"/>
</dbReference>
<evidence type="ECO:0000256" key="2">
    <source>
        <dbReference type="ARBA" id="ARBA00009726"/>
    </source>
</evidence>
<protein>
    <submittedName>
        <fullName evidence="15">ABC transporter</fullName>
    </submittedName>
</protein>
<dbReference type="eggNOG" id="KOG0054">
    <property type="taxonomic scope" value="Eukaryota"/>
</dbReference>
<gene>
    <name evidence="15" type="ORF">HETIRDRAFT_38632</name>
</gene>
<keyword evidence="8" id="KW-0843">Virulence</keyword>
<dbReference type="InterPro" id="IPR003593">
    <property type="entry name" value="AAA+_ATPase"/>
</dbReference>
<proteinExistence type="inferred from homology"/>
<keyword evidence="4 11" id="KW-0812">Transmembrane</keyword>
<keyword evidence="5" id="KW-0547">Nucleotide-binding</keyword>
<evidence type="ECO:0000256" key="4">
    <source>
        <dbReference type="ARBA" id="ARBA00022692"/>
    </source>
</evidence>
<evidence type="ECO:0000256" key="1">
    <source>
        <dbReference type="ARBA" id="ARBA00004141"/>
    </source>
</evidence>
<feature type="transmembrane region" description="Helical" evidence="11">
    <location>
        <begin position="796"/>
        <end position="824"/>
    </location>
</feature>
<keyword evidence="6" id="KW-0067">ATP-binding</keyword>
<feature type="region of interest" description="Disordered" evidence="10">
    <location>
        <begin position="700"/>
        <end position="735"/>
    </location>
</feature>
<evidence type="ECO:0000256" key="8">
    <source>
        <dbReference type="ARBA" id="ARBA00023026"/>
    </source>
</evidence>
<evidence type="ECO:0000259" key="14">
    <source>
        <dbReference type="PROSITE" id="PS50929"/>
    </source>
</evidence>
<dbReference type="Proteomes" id="UP000030671">
    <property type="component" value="Unassembled WGS sequence"/>
</dbReference>
<dbReference type="Pfam" id="PF00664">
    <property type="entry name" value="ABC_membrane"/>
    <property type="match status" value="2"/>
</dbReference>
<keyword evidence="9 11" id="KW-0472">Membrane</keyword>
<feature type="domain" description="ABC transmembrane type-1" evidence="14">
    <location>
        <begin position="119"/>
        <end position="406"/>
    </location>
</feature>
<organism evidence="15 16">
    <name type="scientific">Heterobasidion irregulare (strain TC 32-1)</name>
    <dbReference type="NCBI Taxonomy" id="747525"/>
    <lineage>
        <taxon>Eukaryota</taxon>
        <taxon>Fungi</taxon>
        <taxon>Dikarya</taxon>
        <taxon>Basidiomycota</taxon>
        <taxon>Agaricomycotina</taxon>
        <taxon>Agaricomycetes</taxon>
        <taxon>Russulales</taxon>
        <taxon>Bondarzewiaceae</taxon>
        <taxon>Heterobasidion</taxon>
        <taxon>Heterobasidion annosum species complex</taxon>
    </lineage>
</organism>
<feature type="transmembrane region" description="Helical" evidence="11">
    <location>
        <begin position="266"/>
        <end position="288"/>
    </location>
</feature>
<dbReference type="FunFam" id="1.20.1560.10:FF:000061">
    <property type="entry name" value="ATP-binding cassette transporter YOR1"/>
    <property type="match status" value="1"/>
</dbReference>
<dbReference type="PROSITE" id="PS00211">
    <property type="entry name" value="ABC_TRANSPORTER_1"/>
    <property type="match status" value="1"/>
</dbReference>
<feature type="signal peptide" evidence="12">
    <location>
        <begin position="1"/>
        <end position="23"/>
    </location>
</feature>
<evidence type="ECO:0000256" key="12">
    <source>
        <dbReference type="SAM" id="SignalP"/>
    </source>
</evidence>
<comment type="subcellular location">
    <subcellularLocation>
        <location evidence="1">Membrane</location>
        <topology evidence="1">Multi-pass membrane protein</topology>
    </subcellularLocation>
</comment>
<dbReference type="GO" id="GO:0140359">
    <property type="term" value="F:ABC-type transporter activity"/>
    <property type="evidence" value="ECO:0007669"/>
    <property type="project" value="InterPro"/>
</dbReference>
<keyword evidence="7 11" id="KW-1133">Transmembrane helix</keyword>
<feature type="transmembrane region" description="Helical" evidence="11">
    <location>
        <begin position="240"/>
        <end position="260"/>
    </location>
</feature>
<evidence type="ECO:0000259" key="13">
    <source>
        <dbReference type="PROSITE" id="PS50893"/>
    </source>
</evidence>
<dbReference type="Pfam" id="PF00005">
    <property type="entry name" value="ABC_tran"/>
    <property type="match status" value="2"/>
</dbReference>
<evidence type="ECO:0000256" key="6">
    <source>
        <dbReference type="ARBA" id="ARBA00022840"/>
    </source>
</evidence>
<evidence type="ECO:0000256" key="10">
    <source>
        <dbReference type="SAM" id="MobiDB-lite"/>
    </source>
</evidence>
<evidence type="ECO:0000313" key="15">
    <source>
        <dbReference type="EMBL" id="ETW83019.1"/>
    </source>
</evidence>
<dbReference type="EMBL" id="KI925457">
    <property type="protein sequence ID" value="ETW83019.1"/>
    <property type="molecule type" value="Genomic_DNA"/>
</dbReference>
<evidence type="ECO:0000313" key="16">
    <source>
        <dbReference type="Proteomes" id="UP000030671"/>
    </source>
</evidence>
<dbReference type="GO" id="GO:0005524">
    <property type="term" value="F:ATP binding"/>
    <property type="evidence" value="ECO:0007669"/>
    <property type="project" value="UniProtKB-KW"/>
</dbReference>
<dbReference type="InterPro" id="IPR027417">
    <property type="entry name" value="P-loop_NTPase"/>
</dbReference>
<dbReference type="Gene3D" id="1.20.1560.10">
    <property type="entry name" value="ABC transporter type 1, transmembrane domain"/>
    <property type="match status" value="2"/>
</dbReference>
<dbReference type="FunFam" id="3.40.50.300:FF:000997">
    <property type="entry name" value="Multidrug resistance-associated protein 1"/>
    <property type="match status" value="1"/>
</dbReference>
<feature type="transmembrane region" description="Helical" evidence="11">
    <location>
        <begin position="374"/>
        <end position="390"/>
    </location>
</feature>
<evidence type="ECO:0000256" key="11">
    <source>
        <dbReference type="SAM" id="Phobius"/>
    </source>
</evidence>
<dbReference type="InterPro" id="IPR003439">
    <property type="entry name" value="ABC_transporter-like_ATP-bd"/>
</dbReference>
<dbReference type="CDD" id="cd03244">
    <property type="entry name" value="ABCC_MRP_domain2"/>
    <property type="match status" value="1"/>
</dbReference>
<dbReference type="InterPro" id="IPR050173">
    <property type="entry name" value="ABC_transporter_C-like"/>
</dbReference>
<evidence type="ECO:0000256" key="9">
    <source>
        <dbReference type="ARBA" id="ARBA00023136"/>
    </source>
</evidence>
<feature type="transmembrane region" description="Helical" evidence="11">
    <location>
        <begin position="759"/>
        <end position="784"/>
    </location>
</feature>
<dbReference type="FunFam" id="3.40.50.300:FF:000565">
    <property type="entry name" value="ABC bile acid transporter"/>
    <property type="match status" value="1"/>
</dbReference>
<dbReference type="GO" id="GO:0016887">
    <property type="term" value="F:ATP hydrolysis activity"/>
    <property type="evidence" value="ECO:0007669"/>
    <property type="project" value="InterPro"/>
</dbReference>
<comment type="similarity">
    <text evidence="2">Belongs to the ABC transporter superfamily. ABCC family. Conjugate transporter (TC 3.A.1.208) subfamily.</text>
</comment>
<evidence type="ECO:0000256" key="5">
    <source>
        <dbReference type="ARBA" id="ARBA00022741"/>
    </source>
</evidence>
<feature type="transmembrane region" description="Helical" evidence="11">
    <location>
        <begin position="343"/>
        <end position="368"/>
    </location>
</feature>
<feature type="domain" description="ABC transporter" evidence="13">
    <location>
        <begin position="457"/>
        <end position="693"/>
    </location>
</feature>
<dbReference type="CDD" id="cd03250">
    <property type="entry name" value="ABCC_MRP_domain1"/>
    <property type="match status" value="1"/>
</dbReference>
<dbReference type="PANTHER" id="PTHR24223:SF456">
    <property type="entry name" value="MULTIDRUG RESISTANCE-ASSOCIATED PROTEIN LETHAL(2)03659"/>
    <property type="match status" value="1"/>
</dbReference>
<dbReference type="KEGG" id="hir:HETIRDRAFT_38632"/>
<dbReference type="SMART" id="SM00382">
    <property type="entry name" value="AAA"/>
    <property type="match status" value="2"/>
</dbReference>
<dbReference type="InParanoid" id="W4KBB6"/>
<dbReference type="GO" id="GO:0016020">
    <property type="term" value="C:membrane"/>
    <property type="evidence" value="ECO:0007669"/>
    <property type="project" value="UniProtKB-SubCell"/>
</dbReference>
<dbReference type="SUPFAM" id="SSF90123">
    <property type="entry name" value="ABC transporter transmembrane region"/>
    <property type="match status" value="2"/>
</dbReference>
<dbReference type="InterPro" id="IPR011527">
    <property type="entry name" value="ABC1_TM_dom"/>
</dbReference>
<dbReference type="FunFam" id="1.20.1560.10:FF:000010">
    <property type="entry name" value="Multidrug resistance-associated ABC transporter"/>
    <property type="match status" value="1"/>
</dbReference>
<dbReference type="PANTHER" id="PTHR24223">
    <property type="entry name" value="ATP-BINDING CASSETTE SUB-FAMILY C"/>
    <property type="match status" value="1"/>
</dbReference>
<dbReference type="PROSITE" id="PS50893">
    <property type="entry name" value="ABC_TRANSPORTER_2"/>
    <property type="match status" value="2"/>
</dbReference>
<feature type="domain" description="ABC transporter" evidence="13">
    <location>
        <begin position="1075"/>
        <end position="1331"/>
    </location>
</feature>
<name>W4KBB6_HETIT</name>
<dbReference type="Gene3D" id="3.40.50.300">
    <property type="entry name" value="P-loop containing nucleotide triphosphate hydrolases"/>
    <property type="match status" value="2"/>
</dbReference>
<sequence>MTAGWFSLLTFSWLNPLMSLGYARPLEAPDLYKLQEHRSSSIIADKITTSFEARVKAADEYNARLASGEVKPSLRQRMIWTLKRNRADREKRWREVDGKKKPSLVYAMNDSVKWWFWSSGLLKVIGDTAQVTSPLVVKALINFATQSYAAHRLGQPAPPIGKGIGLAFGLFLMQVVGSLCQHHFFYRSASTGVLLRAGLITAIYSRALRLTSRARSSLPNGKLVNHISTDVSRIDFCCGFFHMFWTAPIQMVICLILLIINLGPSALAGFAFFIIVTPMQMTIMKSLFKIRRKTMQWTDKRAKLLQELLGGMKVIKFFAWETPFLKRISGFRMSEMSGVRSLLIIRAANTALAMSAPAMASVIAFLIYAASGHTLNPAIIFSSLSLFNLLRMPLMLFPVSVSTIADARNAVERLHGVFVAELVTENLITDPTLDCAVEAKNASFTWDSAPQDLPQGLKKAKISRRRTAAPAPAPDAPKEVAPEKLFKIDNLDLVIPRGQLIAIVGPVGAGKTSMLQGLIGEMRKTEGSVKFGGSVAYCSQSAWIQNATIRENICFGRPFETERYWKAVHDACLDADLDMLPNGDLTEVGEKGISLSGGQKQRLNICRAIYSATDIQIFDDPLSALDAHVGESVFKNVLLNGTAGTTRVLVTHALHFLPQVDYIYTMIDGRIAEWGTHAELMANDGAFAKFINEFVTKDEGNEKQSEGVDEEDEDEDEDEQKKRRGAVKGAQLMQQEERSTGAVSWEVYKAYAKAGNGAILLPLLGVSLVLMQAATVLSSYWLVWWQDKQWPRPQGFYMGIYATLGVAQALTAFIMGIIFAYVIYSASNRLHRDAINRVMHAPMSFFETTPVGRIMNRFSKDIDTIDNILADSYRMFLSTLSTIIGAVILIAIVLPWFLIAVAVVFVLYATAAAFYRASAREIKVNALLRSSLYSHFSESLSGLATIRAYGESERFFQENRERVDVENRAYWITVTNQRWLGIRLDFFGTILTLVVALLTVGTRFSISPAQTGVVLTYILSVQQAFGWMVRQLAEVENDMNSVERVVHYAKKIEQEPPHEIADQTPQAPWPGVGQLELKDIVLKYRPELPPVLKGISMSVQGGEKIGIVGRTGAGKSSIMTALFRIVELTSGSMIIDGVDISKIGLTDVRSGLAIIPQDAVISGTLRSNLDPFGLHDDARLWDALKRSYLVEQTKPGSITVDGIDPEDDLPTGASTPTGRRFTLDSPIDDEGGNLSIGQRSLVSLARALVKDSRILILDEATASVDYETDKKIQDTIATEFRDRTILCIAHRLRTIISYDRICVLDAGQIAEMDTPVNLYHNDGIFRGMCERSSISLEDIKKAAKEREVRDDEDA</sequence>
<keyword evidence="12" id="KW-0732">Signal</keyword>
<evidence type="ECO:0000256" key="7">
    <source>
        <dbReference type="ARBA" id="ARBA00022989"/>
    </source>
</evidence>
<feature type="transmembrane region" description="Helical" evidence="11">
    <location>
        <begin position="986"/>
        <end position="1006"/>
    </location>
</feature>
<feature type="transmembrane region" description="Helical" evidence="11">
    <location>
        <begin position="898"/>
        <end position="915"/>
    </location>
</feature>
<dbReference type="PROSITE" id="PS50929">
    <property type="entry name" value="ABC_TM1F"/>
    <property type="match status" value="2"/>
</dbReference>
<dbReference type="HOGENOM" id="CLU_000604_27_1_1"/>
<dbReference type="InterPro" id="IPR036640">
    <property type="entry name" value="ABC1_TM_sf"/>
</dbReference>
<keyword evidence="16" id="KW-1185">Reference proteome</keyword>
<dbReference type="SUPFAM" id="SSF52540">
    <property type="entry name" value="P-loop containing nucleoside triphosphate hydrolases"/>
    <property type="match status" value="2"/>
</dbReference>
<evidence type="ECO:0000256" key="3">
    <source>
        <dbReference type="ARBA" id="ARBA00022448"/>
    </source>
</evidence>
<feature type="transmembrane region" description="Helical" evidence="11">
    <location>
        <begin position="875"/>
        <end position="892"/>
    </location>
</feature>
<dbReference type="RefSeq" id="XP_009544627.1">
    <property type="nucleotide sequence ID" value="XM_009546332.1"/>
</dbReference>
<keyword evidence="3" id="KW-0813">Transport</keyword>
<dbReference type="CDD" id="cd18597">
    <property type="entry name" value="ABC_6TM_YOR1_D1_like"/>
    <property type="match status" value="1"/>
</dbReference>
<reference evidence="15 16" key="1">
    <citation type="journal article" date="2012" name="New Phytol.">
        <title>Insight into trade-off between wood decay and parasitism from the genome of a fungal forest pathogen.</title>
        <authorList>
            <person name="Olson A."/>
            <person name="Aerts A."/>
            <person name="Asiegbu F."/>
            <person name="Belbahri L."/>
            <person name="Bouzid O."/>
            <person name="Broberg A."/>
            <person name="Canback B."/>
            <person name="Coutinho P.M."/>
            <person name="Cullen D."/>
            <person name="Dalman K."/>
            <person name="Deflorio G."/>
            <person name="van Diepen L.T."/>
            <person name="Dunand C."/>
            <person name="Duplessis S."/>
            <person name="Durling M."/>
            <person name="Gonthier P."/>
            <person name="Grimwood J."/>
            <person name="Fossdal C.G."/>
            <person name="Hansson D."/>
            <person name="Henrissat B."/>
            <person name="Hietala A."/>
            <person name="Himmelstrand K."/>
            <person name="Hoffmeister D."/>
            <person name="Hogberg N."/>
            <person name="James T.Y."/>
            <person name="Karlsson M."/>
            <person name="Kohler A."/>
            <person name="Kues U."/>
            <person name="Lee Y.H."/>
            <person name="Lin Y.C."/>
            <person name="Lind M."/>
            <person name="Lindquist E."/>
            <person name="Lombard V."/>
            <person name="Lucas S."/>
            <person name="Lunden K."/>
            <person name="Morin E."/>
            <person name="Murat C."/>
            <person name="Park J."/>
            <person name="Raffaello T."/>
            <person name="Rouze P."/>
            <person name="Salamov A."/>
            <person name="Schmutz J."/>
            <person name="Solheim H."/>
            <person name="Stahlberg J."/>
            <person name="Velez H."/>
            <person name="de Vries R.P."/>
            <person name="Wiebenga A."/>
            <person name="Woodward S."/>
            <person name="Yakovlev I."/>
            <person name="Garbelotto M."/>
            <person name="Martin F."/>
            <person name="Grigoriev I.V."/>
            <person name="Stenlid J."/>
        </authorList>
    </citation>
    <scope>NUCLEOTIDE SEQUENCE [LARGE SCALE GENOMIC DNA]</scope>
    <source>
        <strain evidence="15 16">TC 32-1</strain>
    </source>
</reference>
<dbReference type="CDD" id="cd18606">
    <property type="entry name" value="ABC_6TM_YOR1_D2_like"/>
    <property type="match status" value="1"/>
</dbReference>
<accession>W4KBB6</accession>